<dbReference type="InterPro" id="IPR052792">
    <property type="entry name" value="Thioredoxin_dom-contain_11"/>
</dbReference>
<accession>A0A6P7U0I6</accession>
<feature type="domain" description="Thioredoxin" evidence="3">
    <location>
        <begin position="714"/>
        <end position="844"/>
    </location>
</feature>
<reference evidence="5" key="1">
    <citation type="submission" date="2025-08" db="UniProtKB">
        <authorList>
            <consortium name="RefSeq"/>
        </authorList>
    </citation>
    <scope>IDENTIFICATION</scope>
</reference>
<dbReference type="Pfam" id="PF00085">
    <property type="entry name" value="Thioredoxin"/>
    <property type="match status" value="2"/>
</dbReference>
<dbReference type="Gene3D" id="3.40.30.10">
    <property type="entry name" value="Glutaredoxin"/>
    <property type="match status" value="3"/>
</dbReference>
<dbReference type="KEGG" id="osn:115229530"/>
<dbReference type="Proteomes" id="UP000515154">
    <property type="component" value="Linkage group LG2"/>
</dbReference>
<dbReference type="SUPFAM" id="SSF52833">
    <property type="entry name" value="Thioredoxin-like"/>
    <property type="match status" value="2"/>
</dbReference>
<feature type="compositionally biased region" description="Low complexity" evidence="2">
    <location>
        <begin position="537"/>
        <end position="549"/>
    </location>
</feature>
<evidence type="ECO:0000313" key="4">
    <source>
        <dbReference type="Proteomes" id="UP000515154"/>
    </source>
</evidence>
<dbReference type="PANTHER" id="PTHR46497">
    <property type="entry name" value="THIOREDOXIN DOMAIN-CONTAINING PROTEIN 11"/>
    <property type="match status" value="1"/>
</dbReference>
<keyword evidence="4" id="KW-1185">Reference proteome</keyword>
<organism evidence="4 5">
    <name type="scientific">Octopus sinensis</name>
    <name type="common">East Asian common octopus</name>
    <dbReference type="NCBI Taxonomy" id="2607531"/>
    <lineage>
        <taxon>Eukaryota</taxon>
        <taxon>Metazoa</taxon>
        <taxon>Spiralia</taxon>
        <taxon>Lophotrochozoa</taxon>
        <taxon>Mollusca</taxon>
        <taxon>Cephalopoda</taxon>
        <taxon>Coleoidea</taxon>
        <taxon>Octopodiformes</taxon>
        <taxon>Octopoda</taxon>
        <taxon>Incirrata</taxon>
        <taxon>Octopodidae</taxon>
        <taxon>Octopus</taxon>
    </lineage>
</organism>
<sequence>MVKSRVIMRDVTWSQWRMWQWLPHVCVRAMTQHPQLFVLIFLLVVAFISRYGNSAFSSKPVILPPMPPRRFFPFDSLVVEFPFGSISSLLDFVRDDEIIFVMYYAPWCTRSMAVRWEFHKAASFMKDQVKFVAVNCWWNEGECHRKYKFISHPMLYVYHTNLDGFQYTGIPTADYFVHFLENLIYPITHLFDEKGIKKFVSLHDNAVIGYFDFNSSPQPPGYQQFYYASMRAIERSPVQILKFGVLTSPYHTDILNMPPKSSSAVLVKHGSIILNYPEVDNFTSSELVKWAFQEQQQPLVQILNPSGTKSLQLSNEIAKGPTLIMFSNHYPLFHVNHNYHMLREIALEYTKCEMDEISNENLLYSLTHRLSSMKKLQELTKCSKEQQREGFPSHAKRIASQKAEQQLPKSLPFTYLVSSKYFPASSSLLVCQCCVSVLQKHLLEGHLYRNVCEVCYNSVKSARSCHLPCNCPKGSTYKFNEDRIYSTLQNKCLQFSPNYIPTQYKSVCCHKMHKLTTNSSKPFSSSSFSFPVPPTPSSSSDSSNVSYSSKTANKTPSSKDPSNSSVDNTLQDPFIIQVLKNRTQQLCDHYNLQFVQGVPIDTNFNVLSLTLVKNFSGLSCRTNKTVHFYAMDLTNHWMFADRFGLNSTKLLEIDQPAVVMVDMADEKNYVLKKPFSKTSVAEFVLNYTEGHLEREMLTAPVDRAGSLNCSLNPEDCDHQPPPDPLAESEPKYLYITEVTAHTFHKIVLNTSKDVLLLYYAPWCGFCASFAHIYLSLAKYFRAATSLLFARINGDTEDLPWEYTADTYPTLLFFPSGRKEDSVVYSEDLPKTLTNLIRFVLHHATHTVSLWTDSSQQCTAHCIKTNRQNALIRITVLSREIKRLELRLTHLENSVVKRKLLDSAGKQLPASVQIIGAMVTRAHWQKLVERKRRQRLVCKKLVRFLKRKDSFLNKEDLVNFMKTNNLLLNHFPSL</sequence>
<dbReference type="PANTHER" id="PTHR46497:SF1">
    <property type="entry name" value="THIOREDOXIN DOMAIN-CONTAINING PROTEIN 11"/>
    <property type="match status" value="1"/>
</dbReference>
<name>A0A6P7U0I6_9MOLL</name>
<dbReference type="InterPro" id="IPR036249">
    <property type="entry name" value="Thioredoxin-like_sf"/>
</dbReference>
<protein>
    <submittedName>
        <fullName evidence="5">Thioredoxin domain-containing protein 11</fullName>
    </submittedName>
</protein>
<dbReference type="CDD" id="cd02995">
    <property type="entry name" value="PDI_a_PDI_a'_C"/>
    <property type="match status" value="1"/>
</dbReference>
<gene>
    <name evidence="5" type="primary">LOC115229530</name>
</gene>
<feature type="region of interest" description="Disordered" evidence="2">
    <location>
        <begin position="536"/>
        <end position="566"/>
    </location>
</feature>
<feature type="coiled-coil region" evidence="1">
    <location>
        <begin position="866"/>
        <end position="893"/>
    </location>
</feature>
<evidence type="ECO:0000259" key="3">
    <source>
        <dbReference type="PROSITE" id="PS51352"/>
    </source>
</evidence>
<dbReference type="AlphaFoldDB" id="A0A6P7U0I6"/>
<evidence type="ECO:0000256" key="2">
    <source>
        <dbReference type="SAM" id="MobiDB-lite"/>
    </source>
</evidence>
<dbReference type="RefSeq" id="XP_029655725.1">
    <property type="nucleotide sequence ID" value="XM_029799865.2"/>
</dbReference>
<dbReference type="InterPro" id="IPR013766">
    <property type="entry name" value="Thioredoxin_domain"/>
</dbReference>
<dbReference type="PROSITE" id="PS51352">
    <property type="entry name" value="THIOREDOXIN_2"/>
    <property type="match status" value="1"/>
</dbReference>
<feature type="compositionally biased region" description="Polar residues" evidence="2">
    <location>
        <begin position="550"/>
        <end position="566"/>
    </location>
</feature>
<proteinExistence type="predicted"/>
<keyword evidence="1" id="KW-0175">Coiled coil</keyword>
<evidence type="ECO:0000313" key="5">
    <source>
        <dbReference type="RefSeq" id="XP_029655725.1"/>
    </source>
</evidence>
<evidence type="ECO:0000256" key="1">
    <source>
        <dbReference type="SAM" id="Coils"/>
    </source>
</evidence>